<dbReference type="AlphaFoldDB" id="A0A0B7K481"/>
<dbReference type="InterPro" id="IPR008030">
    <property type="entry name" value="NmrA-like"/>
</dbReference>
<feature type="domain" description="NmrA-like" evidence="3">
    <location>
        <begin position="5"/>
        <end position="220"/>
    </location>
</feature>
<keyword evidence="1" id="KW-0521">NADP</keyword>
<dbReference type="PANTHER" id="PTHR47706">
    <property type="entry name" value="NMRA-LIKE FAMILY PROTEIN"/>
    <property type="match status" value="1"/>
</dbReference>
<dbReference type="InterPro" id="IPR051609">
    <property type="entry name" value="NmrA/Isoflavone_reductase-like"/>
</dbReference>
<dbReference type="InterPro" id="IPR036291">
    <property type="entry name" value="NAD(P)-bd_dom_sf"/>
</dbReference>
<organism evidence="4">
    <name type="scientific">Bionectria ochroleuca</name>
    <name type="common">Gliocladium roseum</name>
    <dbReference type="NCBI Taxonomy" id="29856"/>
    <lineage>
        <taxon>Eukaryota</taxon>
        <taxon>Fungi</taxon>
        <taxon>Dikarya</taxon>
        <taxon>Ascomycota</taxon>
        <taxon>Pezizomycotina</taxon>
        <taxon>Sordariomycetes</taxon>
        <taxon>Hypocreomycetidae</taxon>
        <taxon>Hypocreales</taxon>
        <taxon>Bionectriaceae</taxon>
        <taxon>Clonostachys</taxon>
    </lineage>
</organism>
<evidence type="ECO:0000256" key="2">
    <source>
        <dbReference type="ARBA" id="ARBA00023002"/>
    </source>
</evidence>
<dbReference type="CDD" id="cd05259">
    <property type="entry name" value="PCBER_SDR_a"/>
    <property type="match status" value="1"/>
</dbReference>
<dbReference type="InterPro" id="IPR045312">
    <property type="entry name" value="PCBER-like"/>
</dbReference>
<proteinExistence type="predicted"/>
<protein>
    <recommendedName>
        <fullName evidence="3">NmrA-like domain-containing protein</fullName>
    </recommendedName>
</protein>
<dbReference type="SUPFAM" id="SSF51735">
    <property type="entry name" value="NAD(P)-binding Rossmann-fold domains"/>
    <property type="match status" value="1"/>
</dbReference>
<dbReference type="EMBL" id="CDPU01000027">
    <property type="protein sequence ID" value="CEO52183.1"/>
    <property type="molecule type" value="Genomic_DNA"/>
</dbReference>
<reference evidence="4" key="1">
    <citation type="submission" date="2015-01" db="EMBL/GenBank/DDBJ databases">
        <authorList>
            <person name="Durling Mikael"/>
        </authorList>
    </citation>
    <scope>NUCLEOTIDE SEQUENCE</scope>
</reference>
<evidence type="ECO:0000256" key="1">
    <source>
        <dbReference type="ARBA" id="ARBA00022857"/>
    </source>
</evidence>
<gene>
    <name evidence="4" type="ORF">BN869_000008241_1</name>
</gene>
<dbReference type="Gene3D" id="3.40.50.720">
    <property type="entry name" value="NAD(P)-binding Rossmann-like Domain"/>
    <property type="match status" value="1"/>
</dbReference>
<dbReference type="GO" id="GO:0016491">
    <property type="term" value="F:oxidoreductase activity"/>
    <property type="evidence" value="ECO:0007669"/>
    <property type="project" value="UniProtKB-KW"/>
</dbReference>
<name>A0A0B7K481_BIOOC</name>
<dbReference type="Gene3D" id="3.90.25.10">
    <property type="entry name" value="UDP-galactose 4-epimerase, domain 1"/>
    <property type="match status" value="1"/>
</dbReference>
<accession>A0A0B7K481</accession>
<dbReference type="Pfam" id="PF05368">
    <property type="entry name" value="NmrA"/>
    <property type="match status" value="1"/>
</dbReference>
<evidence type="ECO:0000313" key="4">
    <source>
        <dbReference type="EMBL" id="CEO52183.1"/>
    </source>
</evidence>
<dbReference type="PANTHER" id="PTHR47706:SF1">
    <property type="entry name" value="CIPA-LIKE, PUTATIVE (AFU_ORTHOLOGUE AFUA_1G12460)-RELATED"/>
    <property type="match status" value="1"/>
</dbReference>
<sequence>MSAIKNVAITGASGSLGTVIFERLSASKFDITVLRRHGSSSTFPKGTKVIDVNFDSLDELTAALKGQDALVSSVGTPLLQGQKLLVDAAIAAGVSRILPSEFGSNLDFPNTRKLPVFAHKVEVQDYLIEKAKTSPITYTFVYNSAFLDWGLQHNFLLGHADGKPAIFDGGDITFSATTLSSVADAVVGVLSHPEETKNRAVYIEDTKITQNKLLELAKKANPSKKWEPQAAKVDDVTAKADARLAQGLFDAETFVPYLFRAILDPAYGGNFKKTDNELLGLKGLTDEQVADVVKKYVK</sequence>
<evidence type="ECO:0000259" key="3">
    <source>
        <dbReference type="Pfam" id="PF05368"/>
    </source>
</evidence>
<keyword evidence="2" id="KW-0560">Oxidoreductase</keyword>